<dbReference type="Proteomes" id="UP001230986">
    <property type="component" value="Unassembled WGS sequence"/>
</dbReference>
<accession>A0ABT7M0U2</accession>
<organism evidence="1 2">
    <name type="scientific">Geitlerinema calcuttense NRMC-F 0142</name>
    <dbReference type="NCBI Taxonomy" id="2922238"/>
    <lineage>
        <taxon>Bacteria</taxon>
        <taxon>Bacillati</taxon>
        <taxon>Cyanobacteriota</taxon>
        <taxon>Cyanophyceae</taxon>
        <taxon>Geitlerinematales</taxon>
        <taxon>Geitlerinemataceae</taxon>
        <taxon>Geitlerinema</taxon>
    </lineage>
</organism>
<dbReference type="InterPro" id="IPR017853">
    <property type="entry name" value="GH"/>
</dbReference>
<keyword evidence="2" id="KW-1185">Reference proteome</keyword>
<evidence type="ECO:0000313" key="1">
    <source>
        <dbReference type="EMBL" id="MDL5057878.1"/>
    </source>
</evidence>
<proteinExistence type="predicted"/>
<dbReference type="RefSeq" id="WP_285964357.1">
    <property type="nucleotide sequence ID" value="NZ_JASVEJ010000040.1"/>
</dbReference>
<sequence>MNSIHFGPVEITPVINAQSELHSIGAVRCHQTPLRNEQIRFLPWFDTFAGDVFGKYRFCNLQQTGDEVTLHLKALSSNDYPFREKRDTSGDLCFRDVCWDAPAKEVDFRIQFRPASDTVDGHTFEGFKYWFEGDSPEVKCHRIVDRQTWEIGGAIDGNTQVLRSWLTPARCPMSKGEAYSTAGFEHVIGCMPGNLWARWTLLPSFDLQRGREGRGVLLNYFDEVSLIRTVVEKNVGDDHLRFWDLHLFEETHSFRTNPKTILHCPDTLDNVDLMNLWTRVHDRERDKARRQFGIEKDGPPQISLCKNVWVQIKFDESYRDVIDLAAELNADNVMIDPIWESGQTQIDEIERLQLKDKEVGGVLAKLTLSSQCEVIDLEVDKLRGGEEGLKKVCDEARAKGINILSWIAAHLSPRSAWNHGHTNKGQGHGTFGVFAAKESGSHPDTGYASACWALNLNAPVTDYLIARIKEISAKTGLKGFLWDSFSNLGWWQLDYSKGDKKPQFAQMARIYAELANEGLYLMPEAITTFSSHSCLGMYGLDAYQGEDLGYSYDSCVHPPVKEGTHEYIDNDILRGKLPVTYLFECVAHKRVPNMACWQVPAQERDPQALARMRDVFSVYKKIRDVMDVRTVLKNGEGVRWSSRDGGLHHLFAFREQMAPANAEDIISGEKIPAGGKLPAHRVYRLS</sequence>
<reference evidence="1 2" key="1">
    <citation type="submission" date="2023-06" db="EMBL/GenBank/DDBJ databases">
        <title>Whole genome sequence of Oscillatoria calcuttensis NRMC-F 0142.</title>
        <authorList>
            <person name="Shakena Fathima T."/>
            <person name="Muralitharan G."/>
            <person name="Thajuddin N."/>
        </authorList>
    </citation>
    <scope>NUCLEOTIDE SEQUENCE [LARGE SCALE GENOMIC DNA]</scope>
    <source>
        <strain evidence="1 2">NRMC-F 0142</strain>
    </source>
</reference>
<dbReference type="InterPro" id="IPR013785">
    <property type="entry name" value="Aldolase_TIM"/>
</dbReference>
<protein>
    <submittedName>
        <fullName evidence="1">Uncharacterized protein</fullName>
    </submittedName>
</protein>
<dbReference type="EMBL" id="JASVEJ010000040">
    <property type="protein sequence ID" value="MDL5057878.1"/>
    <property type="molecule type" value="Genomic_DNA"/>
</dbReference>
<dbReference type="Gene3D" id="3.20.20.70">
    <property type="entry name" value="Aldolase class I"/>
    <property type="match status" value="1"/>
</dbReference>
<gene>
    <name evidence="1" type="ORF">QQ055_10500</name>
</gene>
<dbReference type="SUPFAM" id="SSF51445">
    <property type="entry name" value="(Trans)glycosidases"/>
    <property type="match status" value="1"/>
</dbReference>
<evidence type="ECO:0000313" key="2">
    <source>
        <dbReference type="Proteomes" id="UP001230986"/>
    </source>
</evidence>
<comment type="caution">
    <text evidence="1">The sequence shown here is derived from an EMBL/GenBank/DDBJ whole genome shotgun (WGS) entry which is preliminary data.</text>
</comment>
<name>A0ABT7M0U2_9CYAN</name>